<dbReference type="Pfam" id="PF01670">
    <property type="entry name" value="Glyco_hydro_12"/>
    <property type="match status" value="1"/>
</dbReference>
<keyword evidence="4" id="KW-0732">Signal</keyword>
<feature type="region of interest" description="Disordered" evidence="3">
    <location>
        <begin position="275"/>
        <end position="322"/>
    </location>
</feature>
<keyword evidence="6" id="KW-1185">Reference proteome</keyword>
<evidence type="ECO:0000256" key="2">
    <source>
        <dbReference type="RuleBase" id="RU361163"/>
    </source>
</evidence>
<dbReference type="Proteomes" id="UP001309876">
    <property type="component" value="Unassembled WGS sequence"/>
</dbReference>
<accession>A0AAN7Y4T8</accession>
<dbReference type="AlphaFoldDB" id="A0AAN7Y4T8"/>
<evidence type="ECO:0000313" key="5">
    <source>
        <dbReference type="EMBL" id="KAK5083017.1"/>
    </source>
</evidence>
<dbReference type="Gene3D" id="2.60.120.180">
    <property type="match status" value="1"/>
</dbReference>
<gene>
    <name evidence="5" type="ORF">LTR05_006899</name>
</gene>
<keyword evidence="2" id="KW-0624">Polysaccharide degradation</keyword>
<evidence type="ECO:0000256" key="3">
    <source>
        <dbReference type="SAM" id="MobiDB-lite"/>
    </source>
</evidence>
<evidence type="ECO:0000256" key="1">
    <source>
        <dbReference type="ARBA" id="ARBA00005519"/>
    </source>
</evidence>
<sequence>MPDLLTGFIALLATWQLCFARVVRAQDDTPNNVTLCGVSDFYNSTAVPYSFNNNKWGDDGTGFSCTNVLDQGESFSVTFQWRGPADTVKAFPYMKLHPERLPVQLWNASTLHFSGNWSMLVEGYDNGPEAQAIAYDNTALKANAAIDMFLSDDITNSTGLGSPIEIMIWLWYPPTMLPLGHSESTPQIDTVEVSGTNFSLYHGWNAQGQNVFSWLAHQNMTSADDDFAPLLSYIWKKGLLSGALYLGQIEFGAEVMHAGETTTFEANNYGLKLYREGDKDDPNPKPTSTASMSKPTIMPTGQAGSSTSSSASTTSAAPNASSSNAASASIPALSLRQKLCIVIPLVVSFFSGTLMFMN</sequence>
<feature type="signal peptide" evidence="4">
    <location>
        <begin position="1"/>
        <end position="20"/>
    </location>
</feature>
<dbReference type="GO" id="GO:0000272">
    <property type="term" value="P:polysaccharide catabolic process"/>
    <property type="evidence" value="ECO:0007669"/>
    <property type="project" value="UniProtKB-KW"/>
</dbReference>
<organism evidence="5 6">
    <name type="scientific">Lithohypha guttulata</name>
    <dbReference type="NCBI Taxonomy" id="1690604"/>
    <lineage>
        <taxon>Eukaryota</taxon>
        <taxon>Fungi</taxon>
        <taxon>Dikarya</taxon>
        <taxon>Ascomycota</taxon>
        <taxon>Pezizomycotina</taxon>
        <taxon>Eurotiomycetes</taxon>
        <taxon>Chaetothyriomycetidae</taxon>
        <taxon>Chaetothyriales</taxon>
        <taxon>Trichomeriaceae</taxon>
        <taxon>Lithohypha</taxon>
    </lineage>
</organism>
<feature type="compositionally biased region" description="Low complexity" evidence="3">
    <location>
        <begin position="305"/>
        <end position="322"/>
    </location>
</feature>
<comment type="similarity">
    <text evidence="1 2">Belongs to the glycosyl hydrolase 12 (cellulase H) family.</text>
</comment>
<feature type="chain" id="PRO_5042915014" evidence="4">
    <location>
        <begin position="21"/>
        <end position="358"/>
    </location>
</feature>
<keyword evidence="2" id="KW-0119">Carbohydrate metabolism</keyword>
<reference evidence="5 6" key="1">
    <citation type="submission" date="2023-08" db="EMBL/GenBank/DDBJ databases">
        <title>Black Yeasts Isolated from many extreme environments.</title>
        <authorList>
            <person name="Coleine C."/>
            <person name="Stajich J.E."/>
            <person name="Selbmann L."/>
        </authorList>
    </citation>
    <scope>NUCLEOTIDE SEQUENCE [LARGE SCALE GENOMIC DNA]</scope>
    <source>
        <strain evidence="5 6">CCFEE 5910</strain>
    </source>
</reference>
<dbReference type="InterPro" id="IPR013320">
    <property type="entry name" value="ConA-like_dom_sf"/>
</dbReference>
<dbReference type="PANTHER" id="PTHR34002:SF11">
    <property type="entry name" value="CONCANAVALIN A-LIKE LECTIN_GLUCANASE"/>
    <property type="match status" value="1"/>
</dbReference>
<proteinExistence type="inferred from homology"/>
<keyword evidence="2" id="KW-0326">Glycosidase</keyword>
<dbReference type="PANTHER" id="PTHR34002">
    <property type="entry name" value="BLR1656 PROTEIN"/>
    <property type="match status" value="1"/>
</dbReference>
<dbReference type="SUPFAM" id="SSF49899">
    <property type="entry name" value="Concanavalin A-like lectins/glucanases"/>
    <property type="match status" value="1"/>
</dbReference>
<dbReference type="InterPro" id="IPR013319">
    <property type="entry name" value="GH11/12"/>
</dbReference>
<keyword evidence="2" id="KW-0378">Hydrolase</keyword>
<evidence type="ECO:0000313" key="6">
    <source>
        <dbReference type="Proteomes" id="UP001309876"/>
    </source>
</evidence>
<dbReference type="EMBL" id="JAVRRJ010000007">
    <property type="protein sequence ID" value="KAK5083017.1"/>
    <property type="molecule type" value="Genomic_DNA"/>
</dbReference>
<dbReference type="GO" id="GO:0008810">
    <property type="term" value="F:cellulase activity"/>
    <property type="evidence" value="ECO:0007669"/>
    <property type="project" value="InterPro"/>
</dbReference>
<dbReference type="InterPro" id="IPR002594">
    <property type="entry name" value="GH12"/>
</dbReference>
<protein>
    <submittedName>
        <fullName evidence="5">Uncharacterized protein</fullName>
    </submittedName>
</protein>
<name>A0AAN7Y4T8_9EURO</name>
<comment type="caution">
    <text evidence="5">The sequence shown here is derived from an EMBL/GenBank/DDBJ whole genome shotgun (WGS) entry which is preliminary data.</text>
</comment>
<evidence type="ECO:0000256" key="4">
    <source>
        <dbReference type="SAM" id="SignalP"/>
    </source>
</evidence>